<dbReference type="Proteomes" id="UP001234297">
    <property type="component" value="Chromosome 6"/>
</dbReference>
<accession>A0ACC2L2N2</accession>
<keyword evidence="2" id="KW-1185">Reference proteome</keyword>
<proteinExistence type="predicted"/>
<comment type="caution">
    <text evidence="1">The sequence shown here is derived from an EMBL/GenBank/DDBJ whole genome shotgun (WGS) entry which is preliminary data.</text>
</comment>
<dbReference type="EMBL" id="CM056814">
    <property type="protein sequence ID" value="KAJ8627580.1"/>
    <property type="molecule type" value="Genomic_DNA"/>
</dbReference>
<gene>
    <name evidence="1" type="ORF">MRB53_020887</name>
</gene>
<sequence length="151" mass="17483">MVADAIQFAKRCQQCQVHGDYVHMPPEWLHPTAISWPFEAWGMDILGPISPPSSKGHRFIFAAMDYFSKWLEAFAFNEMKTSSVLQFLRTNIICRFGIPKRFVHDNGPQFRDHRFYRFCDKYKIQSCPSTPYNPAANGLAEAFNKTLCKIL</sequence>
<reference evidence="1 2" key="1">
    <citation type="journal article" date="2022" name="Hortic Res">
        <title>A haplotype resolved chromosomal level avocado genome allows analysis of novel avocado genes.</title>
        <authorList>
            <person name="Nath O."/>
            <person name="Fletcher S.J."/>
            <person name="Hayward A."/>
            <person name="Shaw L.M."/>
            <person name="Masouleh A.K."/>
            <person name="Furtado A."/>
            <person name="Henry R.J."/>
            <person name="Mitter N."/>
        </authorList>
    </citation>
    <scope>NUCLEOTIDE SEQUENCE [LARGE SCALE GENOMIC DNA]</scope>
    <source>
        <strain evidence="2">cv. Hass</strain>
    </source>
</reference>
<evidence type="ECO:0000313" key="1">
    <source>
        <dbReference type="EMBL" id="KAJ8627580.1"/>
    </source>
</evidence>
<protein>
    <submittedName>
        <fullName evidence="1">Uncharacterized protein</fullName>
    </submittedName>
</protein>
<evidence type="ECO:0000313" key="2">
    <source>
        <dbReference type="Proteomes" id="UP001234297"/>
    </source>
</evidence>
<name>A0ACC2L2N2_PERAE</name>
<organism evidence="1 2">
    <name type="scientific">Persea americana</name>
    <name type="common">Avocado</name>
    <dbReference type="NCBI Taxonomy" id="3435"/>
    <lineage>
        <taxon>Eukaryota</taxon>
        <taxon>Viridiplantae</taxon>
        <taxon>Streptophyta</taxon>
        <taxon>Embryophyta</taxon>
        <taxon>Tracheophyta</taxon>
        <taxon>Spermatophyta</taxon>
        <taxon>Magnoliopsida</taxon>
        <taxon>Magnoliidae</taxon>
        <taxon>Laurales</taxon>
        <taxon>Lauraceae</taxon>
        <taxon>Persea</taxon>
    </lineage>
</organism>